<sequence length="731" mass="75438">MHDTCPPARSPGVFSGLGLSLLTLVGLVSGCGGYSVEWDSDSLTESAPPVVETPRAPPGIPTSHEPPPGVPTGSRGGFVIVTGDDADDLWHCEGSRCGGLYPSLFKAALSKSRSGGRGILAIGVNGGQARDSFNSWNSPTHGGPNASVTHVLSAGEIARVDFNRYALVYLPSSERHTIGGLTDQQISALNARQPDLARFVNERGGSLIALTQAEVPGGWGFLPMPLRTHDIPFDVAEPTPALREFSPSLTAFELSHKSFHNVFTGPSGFSGLRVLAYNDEALNPYTGAPVMLGGSSVILTAEDCADGHDNDGDGAVDGQDTDCHVCGNGTVDPGEACDDGNVRDGDGCGATCQKENRAPEVTCRDVSVCTDAGVCVANVPASVATATDLDGDAVSWDLHPRGPYSPGTHGVCVTASDGQAQDSCWSQVTVRDCEAPALVCPADFRVECSGQGGAVVSPPPATATDNCGSASVTQPVARALPLGSHTLEYSAVDASGNTATCAPTVTVVDTLSPYLVCPERIVAECTGRNSAYVVPGVATAVDACTPAQVSGPGADWYPLGSNAVRYTARDGSGNESSCTSAIDVVDQTPPVVTLSPPAPLWPVDQQYRTVRLEDCIVVHDECGGGLTQTGASASISCVSSDEPRTGTEPDVVFVDATTVKVRVDRAASGNGRVYSLHFEVRDTAGNLTRGICPVGVPLERGGAPVVDSGEVWRSCRTAGEGLAWKPIPVAE</sequence>
<evidence type="ECO:0000259" key="5">
    <source>
        <dbReference type="PROSITE" id="PS50825"/>
    </source>
</evidence>
<dbReference type="InterPro" id="IPR013783">
    <property type="entry name" value="Ig-like_fold"/>
</dbReference>
<keyword evidence="1" id="KW-0732">Signal</keyword>
<evidence type="ECO:0000313" key="7">
    <source>
        <dbReference type="Proteomes" id="UP000028547"/>
    </source>
</evidence>
<dbReference type="NCBIfam" id="TIGR02232">
    <property type="entry name" value="myxo_disulf_rpt"/>
    <property type="match status" value="1"/>
</dbReference>
<organism evidence="6 7">
    <name type="scientific">Archangium violaceum Cb vi76</name>
    <dbReference type="NCBI Taxonomy" id="1406225"/>
    <lineage>
        <taxon>Bacteria</taxon>
        <taxon>Pseudomonadati</taxon>
        <taxon>Myxococcota</taxon>
        <taxon>Myxococcia</taxon>
        <taxon>Myxococcales</taxon>
        <taxon>Cystobacterineae</taxon>
        <taxon>Archangiaceae</taxon>
        <taxon>Archangium</taxon>
    </lineage>
</organism>
<keyword evidence="2" id="KW-0677">Repeat</keyword>
<accession>A0A084SRZ8</accession>
<dbReference type="AlphaFoldDB" id="A0A084SRZ8"/>
<evidence type="ECO:0000256" key="2">
    <source>
        <dbReference type="ARBA" id="ARBA00022737"/>
    </source>
</evidence>
<dbReference type="InterPro" id="IPR003410">
    <property type="entry name" value="HYR_dom"/>
</dbReference>
<dbReference type="RefSeq" id="WP_043399189.1">
    <property type="nucleotide sequence ID" value="NZ_JPMI01000154.1"/>
</dbReference>
<comment type="caution">
    <text evidence="6">The sequence shown here is derived from an EMBL/GenBank/DDBJ whole genome shotgun (WGS) entry which is preliminary data.</text>
</comment>
<evidence type="ECO:0000256" key="1">
    <source>
        <dbReference type="ARBA" id="ARBA00022729"/>
    </source>
</evidence>
<name>A0A084SRZ8_9BACT</name>
<feature type="compositionally biased region" description="Pro residues" evidence="4">
    <location>
        <begin position="55"/>
        <end position="70"/>
    </location>
</feature>
<evidence type="ECO:0000256" key="4">
    <source>
        <dbReference type="SAM" id="MobiDB-lite"/>
    </source>
</evidence>
<dbReference type="Proteomes" id="UP000028547">
    <property type="component" value="Unassembled WGS sequence"/>
</dbReference>
<keyword evidence="3" id="KW-1015">Disulfide bond</keyword>
<dbReference type="Gene3D" id="2.60.40.10">
    <property type="entry name" value="Immunoglobulins"/>
    <property type="match status" value="1"/>
</dbReference>
<gene>
    <name evidence="6" type="ORF">Q664_23045</name>
</gene>
<dbReference type="PANTHER" id="PTHR24273">
    <property type="entry name" value="FI04643P-RELATED"/>
    <property type="match status" value="1"/>
</dbReference>
<protein>
    <recommendedName>
        <fullName evidence="5">HYR domain-containing protein</fullName>
    </recommendedName>
</protein>
<dbReference type="PANTHER" id="PTHR24273:SF32">
    <property type="entry name" value="HYALIN"/>
    <property type="match status" value="1"/>
</dbReference>
<reference evidence="6 7" key="1">
    <citation type="submission" date="2014-07" db="EMBL/GenBank/DDBJ databases">
        <title>Draft Genome Sequence of Gephyronic Acid Producer, Cystobacter violaceus Strain Cb vi76.</title>
        <authorList>
            <person name="Stevens D.C."/>
            <person name="Young J."/>
            <person name="Carmichael R."/>
            <person name="Tan J."/>
            <person name="Taylor R.E."/>
        </authorList>
    </citation>
    <scope>NUCLEOTIDE SEQUENCE [LARGE SCALE GENOMIC DNA]</scope>
    <source>
        <strain evidence="6 7">Cb vi76</strain>
    </source>
</reference>
<feature type="domain" description="HYR" evidence="5">
    <location>
        <begin position="431"/>
        <end position="509"/>
    </location>
</feature>
<proteinExistence type="predicted"/>
<evidence type="ECO:0000313" key="6">
    <source>
        <dbReference type="EMBL" id="KFA91233.1"/>
    </source>
</evidence>
<feature type="region of interest" description="Disordered" evidence="4">
    <location>
        <begin position="44"/>
        <end position="71"/>
    </location>
</feature>
<dbReference type="InterPro" id="IPR011936">
    <property type="entry name" value="Myxo_disulph_rpt"/>
</dbReference>
<dbReference type="PROSITE" id="PS50825">
    <property type="entry name" value="HYR"/>
    <property type="match status" value="1"/>
</dbReference>
<evidence type="ECO:0000256" key="3">
    <source>
        <dbReference type="ARBA" id="ARBA00023157"/>
    </source>
</evidence>
<dbReference type="Pfam" id="PF02494">
    <property type="entry name" value="HYR"/>
    <property type="match status" value="2"/>
</dbReference>
<dbReference type="EMBL" id="JPMI01000154">
    <property type="protein sequence ID" value="KFA91233.1"/>
    <property type="molecule type" value="Genomic_DNA"/>
</dbReference>